<dbReference type="GO" id="GO:0020037">
    <property type="term" value="F:heme binding"/>
    <property type="evidence" value="ECO:0007669"/>
    <property type="project" value="InterPro"/>
</dbReference>
<evidence type="ECO:0000313" key="13">
    <source>
        <dbReference type="Proteomes" id="UP000070659"/>
    </source>
</evidence>
<dbReference type="CDD" id="cd11032">
    <property type="entry name" value="P450_EryK-like"/>
    <property type="match status" value="1"/>
</dbReference>
<dbReference type="Gene3D" id="1.10.630.10">
    <property type="entry name" value="Cytochrome P450"/>
    <property type="match status" value="1"/>
</dbReference>
<dbReference type="GO" id="GO:0005506">
    <property type="term" value="F:iron ion binding"/>
    <property type="evidence" value="ECO:0007669"/>
    <property type="project" value="InterPro"/>
</dbReference>
<protein>
    <submittedName>
        <fullName evidence="8">Cytochrome P450</fullName>
    </submittedName>
</protein>
<dbReference type="EMBL" id="JYIJ01000012">
    <property type="protein sequence ID" value="KWX05231.1"/>
    <property type="molecule type" value="Genomic_DNA"/>
</dbReference>
<dbReference type="PRINTS" id="PR00359">
    <property type="entry name" value="BP450"/>
</dbReference>
<keyword evidence="4 7" id="KW-0560">Oxidoreductase</keyword>
<organism evidence="9 12">
    <name type="scientific">Carbonactinospora thermoautotrophica</name>
    <dbReference type="NCBI Taxonomy" id="1469144"/>
    <lineage>
        <taxon>Bacteria</taxon>
        <taxon>Bacillati</taxon>
        <taxon>Actinomycetota</taxon>
        <taxon>Actinomycetes</taxon>
        <taxon>Kitasatosporales</taxon>
        <taxon>Carbonactinosporaceae</taxon>
        <taxon>Carbonactinospora</taxon>
    </lineage>
</organism>
<dbReference type="Proteomes" id="UP000070659">
    <property type="component" value="Unassembled WGS sequence"/>
</dbReference>
<keyword evidence="5 7" id="KW-0408">Iron</keyword>
<proteinExistence type="inferred from homology"/>
<dbReference type="SUPFAM" id="SSF48264">
    <property type="entry name" value="Cytochrome P450"/>
    <property type="match status" value="1"/>
</dbReference>
<keyword evidence="2 7" id="KW-0349">Heme</keyword>
<reference evidence="12" key="1">
    <citation type="submission" date="2015-02" db="EMBL/GenBank/DDBJ databases">
        <title>Physiological reanalysis, assessment of diazotrophy, and genome sequences of multiple isolates of Streptomyces thermoautotrophicus.</title>
        <authorList>
            <person name="MacKellar D.C."/>
            <person name="Lieber L."/>
            <person name="Norman J."/>
            <person name="Bolger A."/>
            <person name="Tobin C."/>
            <person name="Murray J.W."/>
            <person name="Friesen M."/>
            <person name="Prell J."/>
        </authorList>
    </citation>
    <scope>NUCLEOTIDE SEQUENCE [LARGE SCALE GENOMIC DNA]</scope>
    <source>
        <strain evidence="12">UBT1</strain>
    </source>
</reference>
<evidence type="ECO:0000313" key="11">
    <source>
        <dbReference type="Proteomes" id="UP000070188"/>
    </source>
</evidence>
<dbReference type="RefSeq" id="WP_066886716.1">
    <property type="nucleotide sequence ID" value="NZ_JYIJ01000012.1"/>
</dbReference>
<dbReference type="AlphaFoldDB" id="A0A132N2C5"/>
<reference evidence="9 13" key="2">
    <citation type="submission" date="2015-02" db="EMBL/GenBank/DDBJ databases">
        <title>Physiological reanalysis, assessment of diazotrophy, and genome sequences of multiple isolates of Streptomyces thermoautotrophicus.</title>
        <authorList>
            <person name="MacKellar D.C."/>
            <person name="Lieber L."/>
            <person name="Norman J."/>
            <person name="Bolger A."/>
            <person name="Tobin C."/>
            <person name="Murray J.W."/>
            <person name="Prell J."/>
        </authorList>
    </citation>
    <scope>NUCLEOTIDE SEQUENCE [LARGE SCALE GENOMIC DNA]</scope>
    <source>
        <strain evidence="9 13">UBT1</strain>
    </source>
</reference>
<sequence>MSLPLARPGLHDGGHEYFAWARTMRDHHPVVFDEAGATWHVFRYEDAVTISSDPATFSNEIQRVMPVDQLIRGNIGAMDPPKHRQMRKLVSQAFTARTVSELAPRIATLTKELLDTVTDRDDFDLVADVAYPLPVIVIAELLGVPPSDRHLFHNWVDTMLGPAYNQLTDLLEHQEVMSAYAALHEYLADHVRDRRQHPREDLLTRLAFAEADGDRLDDDEIVGFASFLLLAGHLTITVLLAHAIRCFDEHPDAYAELRADPTLIPSAIEEVLRYRSPFLPERRVTTRDVELSGQVVPANSLITASLLSANHDERRFTEPERFDIRRDPNPHLAFGHGIHFCLGAPLARLEGRIALQLLLERFPVLHVKPGTQIPLYGSPEIFGPKSLWVITR</sequence>
<dbReference type="PATRIC" id="fig|1469144.10.peg.2027"/>
<dbReference type="FunFam" id="1.10.630.10:FF:000018">
    <property type="entry name" value="Cytochrome P450 monooxygenase"/>
    <property type="match status" value="1"/>
</dbReference>
<dbReference type="InterPro" id="IPR001128">
    <property type="entry name" value="Cyt_P450"/>
</dbReference>
<dbReference type="EMBL" id="LAXD01000001">
    <property type="protein sequence ID" value="KWX00849.1"/>
    <property type="molecule type" value="Genomic_DNA"/>
</dbReference>
<evidence type="ECO:0000256" key="3">
    <source>
        <dbReference type="ARBA" id="ARBA00022723"/>
    </source>
</evidence>
<evidence type="ECO:0000256" key="7">
    <source>
        <dbReference type="RuleBase" id="RU000461"/>
    </source>
</evidence>
<keyword evidence="6 7" id="KW-0503">Monooxygenase</keyword>
<evidence type="ECO:0000256" key="5">
    <source>
        <dbReference type="ARBA" id="ARBA00023004"/>
    </source>
</evidence>
<dbReference type="Proteomes" id="UP000070598">
    <property type="component" value="Unassembled WGS sequence"/>
</dbReference>
<evidence type="ECO:0000256" key="4">
    <source>
        <dbReference type="ARBA" id="ARBA00023002"/>
    </source>
</evidence>
<dbReference type="InterPro" id="IPR002397">
    <property type="entry name" value="Cyt_P450_B"/>
</dbReference>
<dbReference type="Pfam" id="PF00067">
    <property type="entry name" value="p450"/>
    <property type="match status" value="1"/>
</dbReference>
<dbReference type="InterPro" id="IPR017972">
    <property type="entry name" value="Cyt_P450_CS"/>
</dbReference>
<dbReference type="STRING" id="1469144.LI90_1877"/>
<gene>
    <name evidence="8" type="ORF">LI90_1877</name>
    <name evidence="10" type="ORF">TH66_02790</name>
    <name evidence="9" type="ORF">TR74_24370</name>
</gene>
<comment type="similarity">
    <text evidence="1 7">Belongs to the cytochrome P450 family.</text>
</comment>
<evidence type="ECO:0000313" key="9">
    <source>
        <dbReference type="EMBL" id="KWX04305.1"/>
    </source>
</evidence>
<evidence type="ECO:0000256" key="1">
    <source>
        <dbReference type="ARBA" id="ARBA00010617"/>
    </source>
</evidence>
<dbReference type="EMBL" id="JYIK01001123">
    <property type="protein sequence ID" value="KWX04305.1"/>
    <property type="molecule type" value="Genomic_DNA"/>
</dbReference>
<accession>A0A132N2C5</accession>
<evidence type="ECO:0000256" key="6">
    <source>
        <dbReference type="ARBA" id="ARBA00023033"/>
    </source>
</evidence>
<dbReference type="PROSITE" id="PS00086">
    <property type="entry name" value="CYTOCHROME_P450"/>
    <property type="match status" value="1"/>
</dbReference>
<dbReference type="InterPro" id="IPR036396">
    <property type="entry name" value="Cyt_P450_sf"/>
</dbReference>
<dbReference type="PANTHER" id="PTHR46696">
    <property type="entry name" value="P450, PUTATIVE (EUROFUNG)-RELATED"/>
    <property type="match status" value="1"/>
</dbReference>
<dbReference type="PANTHER" id="PTHR46696:SF1">
    <property type="entry name" value="CYTOCHROME P450 YJIB-RELATED"/>
    <property type="match status" value="1"/>
</dbReference>
<name>A0A132N2C5_9ACTN</name>
<evidence type="ECO:0000313" key="8">
    <source>
        <dbReference type="EMBL" id="KWX00849.1"/>
    </source>
</evidence>
<reference evidence="8" key="4">
    <citation type="submission" date="2015-04" db="EMBL/GenBank/DDBJ databases">
        <title>Physiological reanalysis, assessment of diazotrophy, and genome sequences of multiple isolates of Streptomyces thermoautotrophicus.</title>
        <authorList>
            <person name="MacKellar D.C."/>
            <person name="Lieber L."/>
            <person name="Norman J."/>
            <person name="Bolger A."/>
            <person name="Tobin C."/>
            <person name="Murray J.W."/>
            <person name="Woodward J."/>
            <person name="Friesen M."/>
            <person name="Prell J."/>
        </authorList>
    </citation>
    <scope>NUCLEOTIDE SEQUENCE [LARGE SCALE GENOMIC DNA]</scope>
    <source>
        <strain evidence="8">H1</strain>
    </source>
</reference>
<evidence type="ECO:0000313" key="10">
    <source>
        <dbReference type="EMBL" id="KWX05231.1"/>
    </source>
</evidence>
<reference evidence="11" key="3">
    <citation type="submission" date="2015-04" db="EMBL/GenBank/DDBJ databases">
        <title>Physiological reanalysis, assessment of diazotrophy, and genome sequences of multiple isolates of Streptomyces thermoautotrophicus.</title>
        <authorList>
            <person name="MacKellar D.C."/>
            <person name="Lieber L."/>
            <person name="Norman J."/>
            <person name="Bolger A."/>
            <person name="Tobin C."/>
            <person name="Murray J.W."/>
            <person name="Chang R."/>
            <person name="Ford T."/>
            <person name="Nguyen P.Q."/>
            <person name="Woodward J."/>
            <person name="Permingeat H."/>
            <person name="Joshi N.S."/>
            <person name="Silver P.A."/>
            <person name="Usadel B."/>
            <person name="Rutherford A.W."/>
            <person name="Friesen M."/>
            <person name="Prell J."/>
        </authorList>
    </citation>
    <scope>NUCLEOTIDE SEQUENCE [LARGE SCALE GENOMIC DNA]</scope>
    <source>
        <strain evidence="11">H1</strain>
    </source>
</reference>
<dbReference type="GO" id="GO:0004497">
    <property type="term" value="F:monooxygenase activity"/>
    <property type="evidence" value="ECO:0007669"/>
    <property type="project" value="UniProtKB-KW"/>
</dbReference>
<comment type="caution">
    <text evidence="9">The sequence shown here is derived from an EMBL/GenBank/DDBJ whole genome shotgun (WGS) entry which is preliminary data.</text>
</comment>
<evidence type="ECO:0000313" key="12">
    <source>
        <dbReference type="Proteomes" id="UP000070598"/>
    </source>
</evidence>
<dbReference type="Proteomes" id="UP000070188">
    <property type="component" value="Unassembled WGS sequence"/>
</dbReference>
<evidence type="ECO:0000256" key="2">
    <source>
        <dbReference type="ARBA" id="ARBA00022617"/>
    </source>
</evidence>
<dbReference type="GO" id="GO:0016705">
    <property type="term" value="F:oxidoreductase activity, acting on paired donors, with incorporation or reduction of molecular oxygen"/>
    <property type="evidence" value="ECO:0007669"/>
    <property type="project" value="InterPro"/>
</dbReference>
<keyword evidence="3 7" id="KW-0479">Metal-binding</keyword>
<keyword evidence="11" id="KW-1185">Reference proteome</keyword>